<proteinExistence type="inferred from homology"/>
<protein>
    <submittedName>
        <fullName evidence="7">Branched-chain amino acid transport system ATP-binding protein</fullName>
    </submittedName>
</protein>
<dbReference type="InterPro" id="IPR003593">
    <property type="entry name" value="AAA+_ATPase"/>
</dbReference>
<organism evidence="7 8">
    <name type="scientific">Thermomonospora echinospora</name>
    <dbReference type="NCBI Taxonomy" id="1992"/>
    <lineage>
        <taxon>Bacteria</taxon>
        <taxon>Bacillati</taxon>
        <taxon>Actinomycetota</taxon>
        <taxon>Actinomycetes</taxon>
        <taxon>Streptosporangiales</taxon>
        <taxon>Thermomonosporaceae</taxon>
        <taxon>Thermomonospora</taxon>
    </lineage>
</organism>
<dbReference type="AlphaFoldDB" id="A0A1H6AL72"/>
<keyword evidence="4 7" id="KW-0067">ATP-binding</keyword>
<feature type="domain" description="ABC transporter" evidence="6">
    <location>
        <begin position="6"/>
        <end position="244"/>
    </location>
</feature>
<name>A0A1H6AL72_9ACTN</name>
<evidence type="ECO:0000259" key="6">
    <source>
        <dbReference type="PROSITE" id="PS50893"/>
    </source>
</evidence>
<comment type="similarity">
    <text evidence="1">Belongs to the ABC transporter superfamily.</text>
</comment>
<accession>A0A1H6AL72</accession>
<dbReference type="RefSeq" id="WP_103938473.1">
    <property type="nucleotide sequence ID" value="NZ_FNVO01000005.1"/>
</dbReference>
<dbReference type="GO" id="GO:0005524">
    <property type="term" value="F:ATP binding"/>
    <property type="evidence" value="ECO:0007669"/>
    <property type="project" value="UniProtKB-KW"/>
</dbReference>
<dbReference type="PANTHER" id="PTHR43820">
    <property type="entry name" value="HIGH-AFFINITY BRANCHED-CHAIN AMINO ACID TRANSPORT ATP-BINDING PROTEIN LIVF"/>
    <property type="match status" value="1"/>
</dbReference>
<reference evidence="8" key="1">
    <citation type="submission" date="2016-10" db="EMBL/GenBank/DDBJ databases">
        <authorList>
            <person name="Varghese N."/>
            <person name="Submissions S."/>
        </authorList>
    </citation>
    <scope>NUCLEOTIDE SEQUENCE [LARGE SCALE GENOMIC DNA]</scope>
    <source>
        <strain evidence="8">DSM 43163</strain>
    </source>
</reference>
<dbReference type="InterPro" id="IPR052156">
    <property type="entry name" value="BCAA_Transport_ATP-bd_LivF"/>
</dbReference>
<evidence type="ECO:0000256" key="4">
    <source>
        <dbReference type="ARBA" id="ARBA00022840"/>
    </source>
</evidence>
<keyword evidence="5" id="KW-0029">Amino-acid transport</keyword>
<dbReference type="PROSITE" id="PS00211">
    <property type="entry name" value="ABC_TRANSPORTER_1"/>
    <property type="match status" value="1"/>
</dbReference>
<dbReference type="EMBL" id="FNVO01000005">
    <property type="protein sequence ID" value="SEG49479.1"/>
    <property type="molecule type" value="Genomic_DNA"/>
</dbReference>
<dbReference type="Gene3D" id="3.40.50.300">
    <property type="entry name" value="P-loop containing nucleotide triphosphate hydrolases"/>
    <property type="match status" value="1"/>
</dbReference>
<gene>
    <name evidence="7" type="ORF">SAMN04489712_105534</name>
</gene>
<dbReference type="GO" id="GO:0015807">
    <property type="term" value="P:L-amino acid transport"/>
    <property type="evidence" value="ECO:0007669"/>
    <property type="project" value="TreeGrafter"/>
</dbReference>
<evidence type="ECO:0000256" key="5">
    <source>
        <dbReference type="ARBA" id="ARBA00022970"/>
    </source>
</evidence>
<evidence type="ECO:0000256" key="1">
    <source>
        <dbReference type="ARBA" id="ARBA00005417"/>
    </source>
</evidence>
<dbReference type="Pfam" id="PF00005">
    <property type="entry name" value="ABC_tran"/>
    <property type="match status" value="1"/>
</dbReference>
<dbReference type="GO" id="GO:0015658">
    <property type="term" value="F:branched-chain amino acid transmembrane transporter activity"/>
    <property type="evidence" value="ECO:0007669"/>
    <property type="project" value="TreeGrafter"/>
</dbReference>
<keyword evidence="8" id="KW-1185">Reference proteome</keyword>
<dbReference type="SMART" id="SM00382">
    <property type="entry name" value="AAA"/>
    <property type="match status" value="1"/>
</dbReference>
<sequence>MNEPLLQVRGLTVSYGGGSVAVDQVDLDVHDGEVCLVLGANGAGKTSLLRGIGGFAASERGRVRSGKVLIGGADVTGRPPRTMVGHGVVLVPEENKVFRTLTVGENLRAAPMTGDRGSRRELLDEVVSLFPFIRERMDLPAGQLSGGERQLLGIARALLLKPRLLMVDEASLGLSPIAVRKVFDSLHSLVAAKGMTLLIVEQNVRAARAIADRAHVMVSGTFALSGPAREVLESEQVRRTYLGLEV</sequence>
<evidence type="ECO:0000256" key="2">
    <source>
        <dbReference type="ARBA" id="ARBA00022448"/>
    </source>
</evidence>
<evidence type="ECO:0000256" key="3">
    <source>
        <dbReference type="ARBA" id="ARBA00022741"/>
    </source>
</evidence>
<dbReference type="InterPro" id="IPR027417">
    <property type="entry name" value="P-loop_NTPase"/>
</dbReference>
<dbReference type="SUPFAM" id="SSF52540">
    <property type="entry name" value="P-loop containing nucleoside triphosphate hydrolases"/>
    <property type="match status" value="1"/>
</dbReference>
<dbReference type="GO" id="GO:0016887">
    <property type="term" value="F:ATP hydrolysis activity"/>
    <property type="evidence" value="ECO:0007669"/>
    <property type="project" value="InterPro"/>
</dbReference>
<dbReference type="Proteomes" id="UP000236723">
    <property type="component" value="Unassembled WGS sequence"/>
</dbReference>
<dbReference type="PANTHER" id="PTHR43820:SF4">
    <property type="entry name" value="HIGH-AFFINITY BRANCHED-CHAIN AMINO ACID TRANSPORT ATP-BINDING PROTEIN LIVF"/>
    <property type="match status" value="1"/>
</dbReference>
<keyword evidence="3" id="KW-0547">Nucleotide-binding</keyword>
<dbReference type="InterPro" id="IPR003439">
    <property type="entry name" value="ABC_transporter-like_ATP-bd"/>
</dbReference>
<dbReference type="PROSITE" id="PS50893">
    <property type="entry name" value="ABC_TRANSPORTER_2"/>
    <property type="match status" value="1"/>
</dbReference>
<keyword evidence="2" id="KW-0813">Transport</keyword>
<evidence type="ECO:0000313" key="7">
    <source>
        <dbReference type="EMBL" id="SEG49479.1"/>
    </source>
</evidence>
<evidence type="ECO:0000313" key="8">
    <source>
        <dbReference type="Proteomes" id="UP000236723"/>
    </source>
</evidence>
<dbReference type="OrthoDB" id="5179231at2"/>
<dbReference type="InterPro" id="IPR017871">
    <property type="entry name" value="ABC_transporter-like_CS"/>
</dbReference>